<dbReference type="AlphaFoldDB" id="B2FLV8"/>
<reference evidence="8 9" key="1">
    <citation type="journal article" date="2008" name="Genome Biol.">
        <title>The complete genome, comparative and functional analysis of Stenotrophomonas maltophilia reveals an organism heavily shielded by drug resistance determinants.</title>
        <authorList>
            <person name="Crossman L.C."/>
            <person name="Gould V.C."/>
            <person name="Dow J.M."/>
            <person name="Vernikos G.S."/>
            <person name="Okazaki A."/>
            <person name="Sebaihia M."/>
            <person name="Saunders D."/>
            <person name="Arrowsmith C."/>
            <person name="Carver T."/>
            <person name="Peters N."/>
            <person name="Adlem E."/>
            <person name="Kerhornou A."/>
            <person name="Lord A."/>
            <person name="Murphy L."/>
            <person name="Seeger K."/>
            <person name="Squares R."/>
            <person name="Rutter S."/>
            <person name="Quail M.A."/>
            <person name="Rajandream M.A."/>
            <person name="Harris D."/>
            <person name="Churcher C."/>
            <person name="Bentley S.D."/>
            <person name="Parkhill J."/>
            <person name="Thomson N.R."/>
            <person name="Avison M.B."/>
        </authorList>
    </citation>
    <scope>NUCLEOTIDE SEQUENCE [LARGE SCALE GENOMIC DNA]</scope>
    <source>
        <strain evidence="8 9">K279a</strain>
    </source>
</reference>
<evidence type="ECO:0000256" key="5">
    <source>
        <dbReference type="ARBA" id="ARBA00023136"/>
    </source>
</evidence>
<dbReference type="PATRIC" id="fig|522373.3.peg.597"/>
<accession>B2FLV8</accession>
<feature type="transmembrane region" description="Helical" evidence="6">
    <location>
        <begin position="37"/>
        <end position="60"/>
    </location>
</feature>
<dbReference type="EMBL" id="AM743169">
    <property type="protein sequence ID" value="CAQ44212.1"/>
    <property type="molecule type" value="Genomic_DNA"/>
</dbReference>
<name>B2FLV8_STRMK</name>
<dbReference type="PANTHER" id="PTHR38459">
    <property type="entry name" value="PROPHAGE BACTOPRENOL-LINKED GLUCOSE TRANSLOCASE HOMOLOG"/>
    <property type="match status" value="1"/>
</dbReference>
<dbReference type="Proteomes" id="UP000008840">
    <property type="component" value="Chromosome"/>
</dbReference>
<keyword evidence="4 6" id="KW-1133">Transmembrane helix</keyword>
<sequence length="135" mass="14593">MSTVPVARQFVLFLIAGGLAAGVNIGSRLLLGHWLAYIPSILVAYCLGMATAFVLGKQFVFEKAQNPLHQQALWFMAVNAAAVVQTLLISVSLSHWLLPAMGMHFHNDTLAHVVGVLAPVVTSYFGHKHLSFRAA</sequence>
<evidence type="ECO:0000256" key="3">
    <source>
        <dbReference type="ARBA" id="ARBA00022692"/>
    </source>
</evidence>
<dbReference type="InterPro" id="IPR007267">
    <property type="entry name" value="GtrA_DPMS_TM"/>
</dbReference>
<dbReference type="HOGENOM" id="CLU_121804_0_0_6"/>
<dbReference type="KEGG" id="sml:Smlt0628"/>
<feature type="transmembrane region" description="Helical" evidence="6">
    <location>
        <begin position="12"/>
        <end position="31"/>
    </location>
</feature>
<evidence type="ECO:0000259" key="7">
    <source>
        <dbReference type="Pfam" id="PF04138"/>
    </source>
</evidence>
<protein>
    <submittedName>
        <fullName evidence="8">Transmembrane cell surface polysaccharide biosynthesis protein</fullName>
    </submittedName>
</protein>
<dbReference type="Pfam" id="PF04138">
    <property type="entry name" value="GtrA_DPMS_TM"/>
    <property type="match status" value="1"/>
</dbReference>
<proteinExistence type="inferred from homology"/>
<organism evidence="8 9">
    <name type="scientific">Stenotrophomonas maltophilia (strain K279a)</name>
    <dbReference type="NCBI Taxonomy" id="522373"/>
    <lineage>
        <taxon>Bacteria</taxon>
        <taxon>Pseudomonadati</taxon>
        <taxon>Pseudomonadota</taxon>
        <taxon>Gammaproteobacteria</taxon>
        <taxon>Lysobacterales</taxon>
        <taxon>Lysobacteraceae</taxon>
        <taxon>Stenotrophomonas</taxon>
        <taxon>Stenotrophomonas maltophilia group</taxon>
    </lineage>
</organism>
<dbReference type="eggNOG" id="COG2246">
    <property type="taxonomic scope" value="Bacteria"/>
</dbReference>
<keyword evidence="3 6" id="KW-0812">Transmembrane</keyword>
<dbReference type="GO" id="GO:0005886">
    <property type="term" value="C:plasma membrane"/>
    <property type="evidence" value="ECO:0007669"/>
    <property type="project" value="TreeGrafter"/>
</dbReference>
<keyword evidence="9" id="KW-1185">Reference proteome</keyword>
<feature type="transmembrane region" description="Helical" evidence="6">
    <location>
        <begin position="72"/>
        <end position="97"/>
    </location>
</feature>
<evidence type="ECO:0000256" key="2">
    <source>
        <dbReference type="ARBA" id="ARBA00009399"/>
    </source>
</evidence>
<evidence type="ECO:0000313" key="9">
    <source>
        <dbReference type="Proteomes" id="UP000008840"/>
    </source>
</evidence>
<dbReference type="GO" id="GO:0000271">
    <property type="term" value="P:polysaccharide biosynthetic process"/>
    <property type="evidence" value="ECO:0007669"/>
    <property type="project" value="InterPro"/>
</dbReference>
<dbReference type="EnsemblBacteria" id="CAQ44212">
    <property type="protein sequence ID" value="CAQ44212"/>
    <property type="gene ID" value="Smlt0628"/>
</dbReference>
<feature type="transmembrane region" description="Helical" evidence="6">
    <location>
        <begin position="109"/>
        <end position="126"/>
    </location>
</feature>
<evidence type="ECO:0000313" key="8">
    <source>
        <dbReference type="EMBL" id="CAQ44212.1"/>
    </source>
</evidence>
<keyword evidence="5 6" id="KW-0472">Membrane</keyword>
<feature type="domain" description="GtrA/DPMS transmembrane" evidence="7">
    <location>
        <begin position="13"/>
        <end position="132"/>
    </location>
</feature>
<dbReference type="InterPro" id="IPR051401">
    <property type="entry name" value="GtrA_CellWall_Glycosyl"/>
</dbReference>
<evidence type="ECO:0000256" key="6">
    <source>
        <dbReference type="SAM" id="Phobius"/>
    </source>
</evidence>
<comment type="similarity">
    <text evidence="2">Belongs to the GtrA family.</text>
</comment>
<dbReference type="RefSeq" id="WP_012479065.1">
    <property type="nucleotide sequence ID" value="NC_010943.1"/>
</dbReference>
<gene>
    <name evidence="8" type="ordered locus">Smlt0628</name>
</gene>
<comment type="subcellular location">
    <subcellularLocation>
        <location evidence="1">Membrane</location>
        <topology evidence="1">Multi-pass membrane protein</topology>
    </subcellularLocation>
</comment>
<dbReference type="PANTHER" id="PTHR38459:SF1">
    <property type="entry name" value="PROPHAGE BACTOPRENOL-LINKED GLUCOSE TRANSLOCASE HOMOLOG"/>
    <property type="match status" value="1"/>
</dbReference>
<evidence type="ECO:0000256" key="1">
    <source>
        <dbReference type="ARBA" id="ARBA00004141"/>
    </source>
</evidence>
<evidence type="ECO:0000256" key="4">
    <source>
        <dbReference type="ARBA" id="ARBA00022989"/>
    </source>
</evidence>